<evidence type="ECO:0000256" key="7">
    <source>
        <dbReference type="SAM" id="Phobius"/>
    </source>
</evidence>
<evidence type="ECO:0000313" key="9">
    <source>
        <dbReference type="Proteomes" id="UP001157733"/>
    </source>
</evidence>
<keyword evidence="1" id="KW-0540">Nuclease</keyword>
<keyword evidence="4" id="KW-0378">Hydrolase</keyword>
<gene>
    <name evidence="8" type="ORF">NSPWAT_1997</name>
</gene>
<keyword evidence="7" id="KW-0812">Transmembrane</keyword>
<keyword evidence="3 8" id="KW-0255">Endonuclease</keyword>
<keyword evidence="5" id="KW-1015">Disulfide bond</keyword>
<dbReference type="InterPro" id="IPR008947">
    <property type="entry name" value="PLipase_C/P1_nuclease_dom_sf"/>
</dbReference>
<dbReference type="Gene3D" id="1.10.575.10">
    <property type="entry name" value="P1 Nuclease"/>
    <property type="match status" value="1"/>
</dbReference>
<dbReference type="Pfam" id="PF02265">
    <property type="entry name" value="S1-P1_nuclease"/>
    <property type="match status" value="1"/>
</dbReference>
<proteinExistence type="predicted"/>
<accession>A0ABM9HF36</accession>
<dbReference type="EMBL" id="OX336137">
    <property type="protein sequence ID" value="CAI2718853.1"/>
    <property type="molecule type" value="Genomic_DNA"/>
</dbReference>
<dbReference type="Proteomes" id="UP001157733">
    <property type="component" value="Chromosome"/>
</dbReference>
<evidence type="ECO:0000256" key="2">
    <source>
        <dbReference type="ARBA" id="ARBA00022723"/>
    </source>
</evidence>
<dbReference type="InterPro" id="IPR003154">
    <property type="entry name" value="S1/P1nuclease"/>
</dbReference>
<keyword evidence="2" id="KW-0479">Metal-binding</keyword>
<evidence type="ECO:0000256" key="3">
    <source>
        <dbReference type="ARBA" id="ARBA00022759"/>
    </source>
</evidence>
<reference evidence="8 9" key="1">
    <citation type="submission" date="2022-09" db="EMBL/GenBank/DDBJ databases">
        <authorList>
            <person name="Kop L."/>
        </authorList>
    </citation>
    <scope>NUCLEOTIDE SEQUENCE [LARGE SCALE GENOMIC DNA]</scope>
    <source>
        <strain evidence="8 9">347</strain>
    </source>
</reference>
<evidence type="ECO:0000256" key="6">
    <source>
        <dbReference type="ARBA" id="ARBA00023180"/>
    </source>
</evidence>
<protein>
    <submittedName>
        <fullName evidence="8">Endonuclease</fullName>
    </submittedName>
</protein>
<name>A0ABM9HF36_9BACT</name>
<keyword evidence="7" id="KW-0472">Membrane</keyword>
<dbReference type="PANTHER" id="PTHR33146">
    <property type="entry name" value="ENDONUCLEASE 4"/>
    <property type="match status" value="1"/>
</dbReference>
<sequence length="293" mass="33517">MRGGHDDSFVRVTFKPLIGYPNPSYAKHSLKMIWGWGTFAVLLTWSGWLTPAWAWGPEGHRIVAHIAEMRLEPAVRNTLERDFNIKHLTSIANWADRIKKEPGAADVLHYTNIAEGERAYVQRRDCPRRNCVTEKIFEYRDRVSDPARAHARRVEALKFLVHLVADVHQPMHLGNARDRGGNEITVRVGRHRTNLHALWDSGLIDLDGQSLLHYARALHAGLTPEQVQDWQRGDAVAWTNESRALVLTYGYDLLQDERGRLAVRYLERGRQVVATQLLKAGVRLAHLLNRTLQ</sequence>
<evidence type="ECO:0000256" key="5">
    <source>
        <dbReference type="ARBA" id="ARBA00023157"/>
    </source>
</evidence>
<feature type="transmembrane region" description="Helical" evidence="7">
    <location>
        <begin position="33"/>
        <end position="55"/>
    </location>
</feature>
<evidence type="ECO:0000313" key="8">
    <source>
        <dbReference type="EMBL" id="CAI2718853.1"/>
    </source>
</evidence>
<organism evidence="8 9">
    <name type="scientific">Nitrospina watsonii</name>
    <dbReference type="NCBI Taxonomy" id="1323948"/>
    <lineage>
        <taxon>Bacteria</taxon>
        <taxon>Pseudomonadati</taxon>
        <taxon>Nitrospinota/Tectimicrobiota group</taxon>
        <taxon>Nitrospinota</taxon>
        <taxon>Nitrospinia</taxon>
        <taxon>Nitrospinales</taxon>
        <taxon>Nitrospinaceae</taxon>
        <taxon>Nitrospina</taxon>
    </lineage>
</organism>
<evidence type="ECO:0000256" key="4">
    <source>
        <dbReference type="ARBA" id="ARBA00022801"/>
    </source>
</evidence>
<keyword evidence="6" id="KW-0325">Glycoprotein</keyword>
<dbReference type="GO" id="GO:0004519">
    <property type="term" value="F:endonuclease activity"/>
    <property type="evidence" value="ECO:0007669"/>
    <property type="project" value="UniProtKB-KW"/>
</dbReference>
<evidence type="ECO:0000256" key="1">
    <source>
        <dbReference type="ARBA" id="ARBA00022722"/>
    </source>
</evidence>
<dbReference type="SUPFAM" id="SSF48537">
    <property type="entry name" value="Phospholipase C/P1 nuclease"/>
    <property type="match status" value="1"/>
</dbReference>
<keyword evidence="9" id="KW-1185">Reference proteome</keyword>
<dbReference type="PANTHER" id="PTHR33146:SF26">
    <property type="entry name" value="ENDONUCLEASE 4"/>
    <property type="match status" value="1"/>
</dbReference>
<dbReference type="CDD" id="cd11010">
    <property type="entry name" value="S1-P1_nuclease"/>
    <property type="match status" value="1"/>
</dbReference>
<keyword evidence="7" id="KW-1133">Transmembrane helix</keyword>